<dbReference type="EMBL" id="BMAW01004173">
    <property type="protein sequence ID" value="GFS87329.1"/>
    <property type="molecule type" value="Genomic_DNA"/>
</dbReference>
<sequence length="108" mass="11753">MGTVMLPAGGWWADPWDSASHPRHEDSSLHLSLGLRCLLPVGWAGRGSSCICWAPSPLRSGQPQDFLEDDHWLLLFLNGFILTLFLTGDSAAPQSSCFGPALSRQYAV</sequence>
<keyword evidence="2" id="KW-1185">Reference proteome</keyword>
<name>A0A8X6N029_NEPPI</name>
<reference evidence="1" key="1">
    <citation type="submission" date="2020-08" db="EMBL/GenBank/DDBJ databases">
        <title>Multicomponent nature underlies the extraordinary mechanical properties of spider dragline silk.</title>
        <authorList>
            <person name="Kono N."/>
            <person name="Nakamura H."/>
            <person name="Mori M."/>
            <person name="Yoshida Y."/>
            <person name="Ohtoshi R."/>
            <person name="Malay A.D."/>
            <person name="Moran D.A.P."/>
            <person name="Tomita M."/>
            <person name="Numata K."/>
            <person name="Arakawa K."/>
        </authorList>
    </citation>
    <scope>NUCLEOTIDE SEQUENCE</scope>
</reference>
<proteinExistence type="predicted"/>
<evidence type="ECO:0000313" key="1">
    <source>
        <dbReference type="EMBL" id="GFS87329.1"/>
    </source>
</evidence>
<organism evidence="1 2">
    <name type="scientific">Nephila pilipes</name>
    <name type="common">Giant wood spider</name>
    <name type="synonym">Nephila maculata</name>
    <dbReference type="NCBI Taxonomy" id="299642"/>
    <lineage>
        <taxon>Eukaryota</taxon>
        <taxon>Metazoa</taxon>
        <taxon>Ecdysozoa</taxon>
        <taxon>Arthropoda</taxon>
        <taxon>Chelicerata</taxon>
        <taxon>Arachnida</taxon>
        <taxon>Araneae</taxon>
        <taxon>Araneomorphae</taxon>
        <taxon>Entelegynae</taxon>
        <taxon>Araneoidea</taxon>
        <taxon>Nephilidae</taxon>
        <taxon>Nephila</taxon>
    </lineage>
</organism>
<comment type="caution">
    <text evidence="1">The sequence shown here is derived from an EMBL/GenBank/DDBJ whole genome shotgun (WGS) entry which is preliminary data.</text>
</comment>
<dbReference type="AlphaFoldDB" id="A0A8X6N029"/>
<protein>
    <submittedName>
        <fullName evidence="1">Uncharacterized protein</fullName>
    </submittedName>
</protein>
<accession>A0A8X6N029</accession>
<dbReference type="Proteomes" id="UP000887013">
    <property type="component" value="Unassembled WGS sequence"/>
</dbReference>
<evidence type="ECO:0000313" key="2">
    <source>
        <dbReference type="Proteomes" id="UP000887013"/>
    </source>
</evidence>
<gene>
    <name evidence="1" type="ORF">NPIL_396561</name>
</gene>